<evidence type="ECO:0000256" key="2">
    <source>
        <dbReference type="ARBA" id="ARBA00001957"/>
    </source>
</evidence>
<dbReference type="InterPro" id="IPR036736">
    <property type="entry name" value="ACP-like_sf"/>
</dbReference>
<dbReference type="PANTHER" id="PTHR43775">
    <property type="entry name" value="FATTY ACID SYNTHASE"/>
    <property type="match status" value="1"/>
</dbReference>
<dbReference type="InterPro" id="IPR050091">
    <property type="entry name" value="PKS_NRPS_Biosynth_Enz"/>
</dbReference>
<dbReference type="InterPro" id="IPR020841">
    <property type="entry name" value="PKS_Beta-ketoAc_synthase_dom"/>
</dbReference>
<dbReference type="Gene3D" id="3.40.50.150">
    <property type="entry name" value="Vaccinia Virus protein VP39"/>
    <property type="match status" value="1"/>
</dbReference>
<dbReference type="Gene3D" id="1.10.1200.10">
    <property type="entry name" value="ACP-like"/>
    <property type="match status" value="1"/>
</dbReference>
<comment type="catalytic activity">
    <reaction evidence="13">
        <text>docosanoyl-[(phenol)carboxyphthiodiolenone synthase] + 2 (S)-methylmalonyl-CoA + 3 malonyl-CoA + 5 NADPH + 10 H(+) = C34-carboxyphthiodiolenone-[(phenol)carboxyphthiodiolenone synthase] + 5 CO2 + 5 NADP(+) + 5 CoA + 2 H2O</text>
        <dbReference type="Rhea" id="RHEA:57752"/>
        <dbReference type="Rhea" id="RHEA-COMP:14987"/>
        <dbReference type="Rhea" id="RHEA-COMP:14988"/>
        <dbReference type="ChEBI" id="CHEBI:15377"/>
        <dbReference type="ChEBI" id="CHEBI:15378"/>
        <dbReference type="ChEBI" id="CHEBI:16526"/>
        <dbReference type="ChEBI" id="CHEBI:57287"/>
        <dbReference type="ChEBI" id="CHEBI:57327"/>
        <dbReference type="ChEBI" id="CHEBI:57384"/>
        <dbReference type="ChEBI" id="CHEBI:57783"/>
        <dbReference type="ChEBI" id="CHEBI:58349"/>
        <dbReference type="ChEBI" id="CHEBI:142237"/>
        <dbReference type="ChEBI" id="CHEBI:142238"/>
        <dbReference type="EC" id="2.3.1.292"/>
    </reaction>
</comment>
<proteinExistence type="predicted"/>
<evidence type="ECO:0000313" key="23">
    <source>
        <dbReference type="EMBL" id="BAY99592.1"/>
    </source>
</evidence>
<dbReference type="SUPFAM" id="SSF53335">
    <property type="entry name" value="S-adenosyl-L-methionine-dependent methyltransferases"/>
    <property type="match status" value="1"/>
</dbReference>
<dbReference type="Pfam" id="PF22621">
    <property type="entry name" value="CurL-like_PKS_C"/>
    <property type="match status" value="1"/>
</dbReference>
<evidence type="ECO:0000256" key="16">
    <source>
        <dbReference type="ARBA" id="ARBA00066974"/>
    </source>
</evidence>
<organism evidence="23 24">
    <name type="scientific">Tolypothrix tenuis PCC 7101</name>
    <dbReference type="NCBI Taxonomy" id="231146"/>
    <lineage>
        <taxon>Bacteria</taxon>
        <taxon>Bacillati</taxon>
        <taxon>Cyanobacteriota</taxon>
        <taxon>Cyanophyceae</taxon>
        <taxon>Nostocales</taxon>
        <taxon>Tolypothrichaceae</taxon>
        <taxon>Tolypothrix</taxon>
    </lineage>
</organism>
<dbReference type="GO" id="GO:0031177">
    <property type="term" value="F:phosphopantetheine binding"/>
    <property type="evidence" value="ECO:0007669"/>
    <property type="project" value="InterPro"/>
</dbReference>
<keyword evidence="6" id="KW-0276">Fatty acid metabolism</keyword>
<dbReference type="InterPro" id="IPR014031">
    <property type="entry name" value="Ketoacyl_synth_C"/>
</dbReference>
<dbReference type="EMBL" id="AP018248">
    <property type="protein sequence ID" value="BAY99592.1"/>
    <property type="molecule type" value="Genomic_DNA"/>
</dbReference>
<evidence type="ECO:0000256" key="15">
    <source>
        <dbReference type="ARBA" id="ARBA00058455"/>
    </source>
</evidence>
<dbReference type="Pfam" id="PF08242">
    <property type="entry name" value="Methyltransf_12"/>
    <property type="match status" value="1"/>
</dbReference>
<dbReference type="Pfam" id="PF08659">
    <property type="entry name" value="KR"/>
    <property type="match status" value="1"/>
</dbReference>
<dbReference type="FunFam" id="3.40.47.10:FF:000042">
    <property type="entry name" value="Polyketide synthase Pks13"/>
    <property type="match status" value="1"/>
</dbReference>
<evidence type="ECO:0000259" key="22">
    <source>
        <dbReference type="PROSITE" id="PS52004"/>
    </source>
</evidence>
<dbReference type="Gene3D" id="3.30.70.250">
    <property type="entry name" value="Malonyl-CoA ACP transacylase, ACP-binding"/>
    <property type="match status" value="1"/>
</dbReference>
<dbReference type="Gene3D" id="3.40.366.10">
    <property type="entry name" value="Malonyl-Coenzyme A Acyl Carrier Protein, domain 2"/>
    <property type="match status" value="1"/>
</dbReference>
<dbReference type="InterPro" id="IPR013968">
    <property type="entry name" value="PKS_KR"/>
</dbReference>
<dbReference type="SUPFAM" id="SSF47336">
    <property type="entry name" value="ACP-like"/>
    <property type="match status" value="1"/>
</dbReference>
<comment type="catalytic activity">
    <reaction evidence="12">
        <text>19-(4-hydroxyphenyl)nonadecanoyl-[(phenol)carboxyphthiodiolenone synthase] + 2 (S)-methylmalonyl-CoA + 3 malonyl-CoA + 5 NADPH + 10 H(+) = C37-(phenol)carboxyphthiodiolenone-[(phenol)carboxyphthiodiolenone synthase] + 5 CO2 + 5 NADP(+) + 5 CoA + 2 H2O</text>
        <dbReference type="Rhea" id="RHEA:57760"/>
        <dbReference type="Rhea" id="RHEA-COMP:14273"/>
        <dbReference type="Rhea" id="RHEA-COMP:14990"/>
        <dbReference type="ChEBI" id="CHEBI:15377"/>
        <dbReference type="ChEBI" id="CHEBI:15378"/>
        <dbReference type="ChEBI" id="CHEBI:16526"/>
        <dbReference type="ChEBI" id="CHEBI:57287"/>
        <dbReference type="ChEBI" id="CHEBI:57327"/>
        <dbReference type="ChEBI" id="CHEBI:57384"/>
        <dbReference type="ChEBI" id="CHEBI:57783"/>
        <dbReference type="ChEBI" id="CHEBI:58349"/>
        <dbReference type="ChEBI" id="CHEBI:133301"/>
        <dbReference type="ChEBI" id="CHEBI:142260"/>
        <dbReference type="EC" id="2.3.1.292"/>
    </reaction>
</comment>
<dbReference type="PROSITE" id="PS52004">
    <property type="entry name" value="KS3_2"/>
    <property type="match status" value="1"/>
</dbReference>
<dbReference type="InterPro" id="IPR016039">
    <property type="entry name" value="Thiolase-like"/>
</dbReference>
<dbReference type="InterPro" id="IPR014043">
    <property type="entry name" value="Acyl_transferase_dom"/>
</dbReference>
<dbReference type="SUPFAM" id="SSF55048">
    <property type="entry name" value="Probable ACP-binding domain of malonyl-CoA ACP transacylase"/>
    <property type="match status" value="1"/>
</dbReference>
<dbReference type="FunFam" id="1.10.1200.10:FF:000005">
    <property type="entry name" value="Nonribosomal peptide synthetase 1"/>
    <property type="match status" value="1"/>
</dbReference>
<keyword evidence="8" id="KW-0560">Oxidoreductase</keyword>
<dbReference type="SUPFAM" id="SSF52151">
    <property type="entry name" value="FabD/lysophospholipase-like"/>
    <property type="match status" value="1"/>
</dbReference>
<dbReference type="EC" id="2.3.1.292" evidence="16"/>
<feature type="domain" description="Carrier" evidence="21">
    <location>
        <begin position="1809"/>
        <end position="1884"/>
    </location>
</feature>
<dbReference type="InterPro" id="IPR016036">
    <property type="entry name" value="Malonyl_transacylase_ACP-bd"/>
</dbReference>
<evidence type="ECO:0000256" key="5">
    <source>
        <dbReference type="ARBA" id="ARBA00022679"/>
    </source>
</evidence>
<comment type="catalytic activity">
    <reaction evidence="11">
        <text>17-(4-hydroxyphenyl)heptadecanoyl-[(phenol)carboxyphthiodiolenone synthase] + 2 (S)-methylmalonyl-CoA + 3 malonyl-CoA + 5 NADPH + 10 H(+) = C35-(phenol)carboxyphthiodiolenone-[(phenol)carboxyphthiodiolenone synthase] + 5 CO2 + 5 NADP(+) + 5 CoA + 2 H2O</text>
        <dbReference type="Rhea" id="RHEA:57756"/>
        <dbReference type="Rhea" id="RHEA-COMP:14272"/>
        <dbReference type="Rhea" id="RHEA-COMP:14989"/>
        <dbReference type="ChEBI" id="CHEBI:15377"/>
        <dbReference type="ChEBI" id="CHEBI:15378"/>
        <dbReference type="ChEBI" id="CHEBI:16526"/>
        <dbReference type="ChEBI" id="CHEBI:57287"/>
        <dbReference type="ChEBI" id="CHEBI:57327"/>
        <dbReference type="ChEBI" id="CHEBI:57384"/>
        <dbReference type="ChEBI" id="CHEBI:57783"/>
        <dbReference type="ChEBI" id="CHEBI:58349"/>
        <dbReference type="ChEBI" id="CHEBI:133300"/>
        <dbReference type="ChEBI" id="CHEBI:142259"/>
        <dbReference type="EC" id="2.3.1.292"/>
    </reaction>
</comment>
<dbReference type="Pfam" id="PF00109">
    <property type="entry name" value="ketoacyl-synt"/>
    <property type="match status" value="1"/>
</dbReference>
<dbReference type="SMART" id="SM00823">
    <property type="entry name" value="PKS_PP"/>
    <property type="match status" value="1"/>
</dbReference>
<keyword evidence="3" id="KW-0596">Phosphopantetheine</keyword>
<dbReference type="Pfam" id="PF00698">
    <property type="entry name" value="Acyl_transf_1"/>
    <property type="match status" value="1"/>
</dbReference>
<keyword evidence="5" id="KW-0808">Transferase</keyword>
<comment type="catalytic activity">
    <reaction evidence="14">
        <text>icosanoyl-[(phenol)carboxyphthiodiolenone synthase] + 2 (S)-methylmalonyl-CoA + 3 malonyl-CoA + 5 NADPH + 10 H(+) = C32-carboxyphthiodiolenone-[(phenol)carboxyphthiodiolenone synthase] + 5 CO2 + 5 NADP(+) + 5 CoA + 2 H2O</text>
        <dbReference type="Rhea" id="RHEA:57748"/>
        <dbReference type="Rhea" id="RHEA-COMP:14985"/>
        <dbReference type="Rhea" id="RHEA-COMP:14986"/>
        <dbReference type="ChEBI" id="CHEBI:15377"/>
        <dbReference type="ChEBI" id="CHEBI:15378"/>
        <dbReference type="ChEBI" id="CHEBI:16526"/>
        <dbReference type="ChEBI" id="CHEBI:57287"/>
        <dbReference type="ChEBI" id="CHEBI:57327"/>
        <dbReference type="ChEBI" id="CHEBI:57384"/>
        <dbReference type="ChEBI" id="CHEBI:57783"/>
        <dbReference type="ChEBI" id="CHEBI:58349"/>
        <dbReference type="ChEBI" id="CHEBI:87848"/>
        <dbReference type="ChEBI" id="CHEBI:142236"/>
        <dbReference type="EC" id="2.3.1.292"/>
    </reaction>
</comment>
<keyword evidence="24" id="KW-1185">Reference proteome</keyword>
<gene>
    <name evidence="23" type="ORF">NIES37_35750</name>
</gene>
<dbReference type="GO" id="GO:0016491">
    <property type="term" value="F:oxidoreductase activity"/>
    <property type="evidence" value="ECO:0007669"/>
    <property type="project" value="UniProtKB-KW"/>
</dbReference>
<comment type="cofactor">
    <cofactor evidence="1">
        <name>NADP(+)</name>
        <dbReference type="ChEBI" id="CHEBI:58349"/>
    </cofactor>
</comment>
<keyword evidence="9" id="KW-0443">Lipid metabolism</keyword>
<evidence type="ECO:0000256" key="7">
    <source>
        <dbReference type="ARBA" id="ARBA00022857"/>
    </source>
</evidence>
<dbReference type="InterPro" id="IPR036291">
    <property type="entry name" value="NAD(P)-bd_dom_sf"/>
</dbReference>
<evidence type="ECO:0000259" key="21">
    <source>
        <dbReference type="PROSITE" id="PS50075"/>
    </source>
</evidence>
<dbReference type="CDD" id="cd08953">
    <property type="entry name" value="KR_2_SDR_x"/>
    <property type="match status" value="1"/>
</dbReference>
<evidence type="ECO:0000256" key="17">
    <source>
        <dbReference type="ARBA" id="ARBA00073623"/>
    </source>
</evidence>
<dbReference type="Pfam" id="PF21394">
    <property type="entry name" value="Beta-ketacyl_N"/>
    <property type="match status" value="1"/>
</dbReference>
<dbReference type="GO" id="GO:0004312">
    <property type="term" value="F:fatty acid synthase activity"/>
    <property type="evidence" value="ECO:0007669"/>
    <property type="project" value="TreeGrafter"/>
</dbReference>
<dbReference type="InterPro" id="IPR049490">
    <property type="entry name" value="C883_1060-like_KR_N"/>
</dbReference>
<evidence type="ECO:0000256" key="19">
    <source>
        <dbReference type="ARBA" id="ARBA00078169"/>
    </source>
</evidence>
<dbReference type="KEGG" id="ttq:NIES37_35750"/>
<dbReference type="Proteomes" id="UP000218785">
    <property type="component" value="Chromosome"/>
</dbReference>
<dbReference type="FunFam" id="3.40.366.10:FF:000002">
    <property type="entry name" value="Probable polyketide synthase 2"/>
    <property type="match status" value="1"/>
</dbReference>
<name>A0A1Z4N1H7_9CYAN</name>
<dbReference type="CDD" id="cd02440">
    <property type="entry name" value="AdoMet_MTases"/>
    <property type="match status" value="1"/>
</dbReference>
<evidence type="ECO:0000256" key="9">
    <source>
        <dbReference type="ARBA" id="ARBA00023098"/>
    </source>
</evidence>
<evidence type="ECO:0000256" key="3">
    <source>
        <dbReference type="ARBA" id="ARBA00022450"/>
    </source>
</evidence>
<dbReference type="InterPro" id="IPR020806">
    <property type="entry name" value="PKS_PP-bd"/>
</dbReference>
<dbReference type="GO" id="GO:0034081">
    <property type="term" value="C:polyketide synthase complex"/>
    <property type="evidence" value="ECO:0007669"/>
    <property type="project" value="UniProtKB-ARBA"/>
</dbReference>
<dbReference type="InterPro" id="IPR001227">
    <property type="entry name" value="Ac_transferase_dom_sf"/>
</dbReference>
<evidence type="ECO:0000256" key="4">
    <source>
        <dbReference type="ARBA" id="ARBA00022553"/>
    </source>
</evidence>
<dbReference type="InterPro" id="IPR006162">
    <property type="entry name" value="Ppantetheine_attach_site"/>
</dbReference>
<dbReference type="PROSITE" id="PS00606">
    <property type="entry name" value="KS3_1"/>
    <property type="match status" value="1"/>
</dbReference>
<evidence type="ECO:0000256" key="8">
    <source>
        <dbReference type="ARBA" id="ARBA00023002"/>
    </source>
</evidence>
<dbReference type="PROSITE" id="PS00012">
    <property type="entry name" value="PHOSPHOPANTETHEINE"/>
    <property type="match status" value="1"/>
</dbReference>
<evidence type="ECO:0000256" key="11">
    <source>
        <dbReference type="ARBA" id="ARBA00050973"/>
    </source>
</evidence>
<dbReference type="SUPFAM" id="SSF53901">
    <property type="entry name" value="Thiolase-like"/>
    <property type="match status" value="1"/>
</dbReference>
<dbReference type="SMART" id="SM00825">
    <property type="entry name" value="PKS_KS"/>
    <property type="match status" value="1"/>
</dbReference>
<dbReference type="SUPFAM" id="SSF51735">
    <property type="entry name" value="NAD(P)-binding Rossmann-fold domains"/>
    <property type="match status" value="2"/>
</dbReference>
<dbReference type="GO" id="GO:0006633">
    <property type="term" value="P:fatty acid biosynthetic process"/>
    <property type="evidence" value="ECO:0007669"/>
    <property type="project" value="InterPro"/>
</dbReference>
<evidence type="ECO:0000256" key="12">
    <source>
        <dbReference type="ARBA" id="ARBA00051971"/>
    </source>
</evidence>
<sequence length="1906" mass="212243">MSNTEIQESIEKIAIIGMAGRFPGAKNIEQFWQNLKEGVESISAFSEEELIAAGIEPALLNEPNYVKAGGVVEDIDLFDAAFFEVNPKEAEITDPQHRLFLESAWEALENAGYDSQRCNSRIGVYAGASLSNYCSFDFNTDQVGSATSYQTLIGNDKDFLSTRVSYKLNLKGPSITVQTACSTSLVAVSLACQSLLNYQFDMALAGGVSIHTPQKTGYLAQEGGTLSPDGHCYAFDARAKGTVIGNGVGVVVLKRLQDAIADGDFIYATILGSAINNDGSGKVGYTAPSVDGQAEAIAEAMMLANVEPETISYIETHGTGTALGDPIEIAALSQVFRSTTDKTGFCAIGSVKTNIGHLDAAAGVTGLIKTALALKHKLIPPSLNFAQPNPQIDFANSPFYVNTKLSEWQTGANPRRAGVSSLGMGGTNAHIILEEIEQRSRASATLGDLEQEINYQLLVLSAKTDSALETATKNLAQYLTQHPDLNLADVAYTLQLGRREFNHRRILVCENIDDAITALSQQDSQRVLTNYQEPCQQSIAFMFPGQGSQYANMGKELYETEAIFREQINRCCEILKPHLGIDLRTVIYPQNNEVAAEKLKQTQIAQPALFVIEYALAQLWMSWGVHPQAMIGHSIGEYVAACLAGVFSLEDALALVATRGRLMQKIPPGSMLAVSLPQEQVQALLNEQLSIAASNAPSACVVAGSHDAINLFQEKLLEKGINCRRLHVSHAFHSPMMESILEAFRQEVAKVKLHPPKMPFIANVTGTWITNQQATDPNYWVKHLRQTVHFSAGITELFKDQNCILLEVGPGRTLSTFAKQQSTNRVIVSSLPHPQEKQSDIAFLLNSLGRLWLSGASINWSGFYTNERRQRLPLPTYPFERQRYWHVQKTSVTQSHEHQKLSDFWQSLIEAAQDQSVRGISAFDEQNYLANKHHLEDLCVTYMNLALQDLGIFSNISDKYSLDELLEQGRILPRYRQLLCRWLTVLLERGHLKQDAVRFSNLLPISKTEVNNLVAEIKIKWTDTQQRIELVQNYGEHLAALLIGEQEPLELHFATLVKDGKIARENSLSDKYYNSIIKATVEKLVQSLPSEANLRFLEIGGGTGIATAELLPLLPSQRTKYTFTDVGSFFLEEAKKKFQDYPFVEYKFLDIEKSLTEQGYTSQSFDIVIAVNVLHVTQDLGKTLDTVRSLLAPGGFLLIQEITQPQLEFDITDGLLMSPLEDEQRSQGNPFFSKEQWQELLHQHGFTKVAAFSETEAFGQHILLAQASLSATESKDSKLDIADWFYIPSWERSLPPHSQLINNHKQERWLVFVDDCGLGDRIVQRLQLQGQNIITVALGEEFTATEQQGDRSYTINPRHRSDYNRLVQELRTLNCLPNKIVHLWSITPVNETELAIADVQAAQDRGFYSLLFLTKALQTENKSNKLQIKVISNNIQAVRPDEILCPQKATIVGLVKVIGQEYQNIQCCSIDINLPKSGSWQEEKLTEKLLTEFTNLSSDRIVAYRGGHRWVQTFKQVHLPAIPKTPKLKTGGVYLIIGGLGSLGLVLAEHLAKNFQAKLILTGRSDFPQRDEWSQWLIKEDTTSSKIRKLLELESLDAEVMVVQADTANLEQMQQVIAQAETKFGAINGVIHSVATSLTERMRPIEQITEAECDREFQAKVYGLLVLQQVLQNKELDFCLLISSLASIFGGVGHSAYSASNLFMDAFVAQHNQIHSIPWISVNWDGRVPFLSVKNESISFLNPELIMTPQDDVEVFNSILAWDELGQVVVSTRNLEIRIKEWSSFTSIEQKDNSSLGHSRPKLNSVYSAPRNQIEQEIANLWQELLGVNQVGIYDNFFELGGDSLTGVTLINKFQQKLHKTIPIAALFEAPTVAELAEYCQKQSPIPVLFNDKNNLETSEREQGVL</sequence>
<dbReference type="Gene3D" id="3.40.50.720">
    <property type="entry name" value="NAD(P)-binding Rossmann-like Domain"/>
    <property type="match status" value="1"/>
</dbReference>
<keyword evidence="10" id="KW-0511">Multifunctional enzyme</keyword>
<dbReference type="InterPro" id="IPR014030">
    <property type="entry name" value="Ketoacyl_synth_N"/>
</dbReference>
<dbReference type="SMART" id="SM00827">
    <property type="entry name" value="PKS_AT"/>
    <property type="match status" value="1"/>
</dbReference>
<evidence type="ECO:0000256" key="6">
    <source>
        <dbReference type="ARBA" id="ARBA00022832"/>
    </source>
</evidence>
<evidence type="ECO:0000256" key="1">
    <source>
        <dbReference type="ARBA" id="ARBA00001937"/>
    </source>
</evidence>
<evidence type="ECO:0000256" key="10">
    <source>
        <dbReference type="ARBA" id="ARBA00023268"/>
    </source>
</evidence>
<dbReference type="InterPro" id="IPR057326">
    <property type="entry name" value="KR_dom"/>
</dbReference>
<dbReference type="SMART" id="SM00822">
    <property type="entry name" value="PKS_KR"/>
    <property type="match status" value="1"/>
</dbReference>
<dbReference type="RefSeq" id="WP_096577833.1">
    <property type="nucleotide sequence ID" value="NZ_CAWNJS010000001.1"/>
</dbReference>
<dbReference type="InterPro" id="IPR009081">
    <property type="entry name" value="PP-bd_ACP"/>
</dbReference>
<reference evidence="23 24" key="1">
    <citation type="submission" date="2017-06" db="EMBL/GenBank/DDBJ databases">
        <title>Genome sequencing of cyanobaciteial culture collection at National Institute for Environmental Studies (NIES).</title>
        <authorList>
            <person name="Hirose Y."/>
            <person name="Shimura Y."/>
            <person name="Fujisawa T."/>
            <person name="Nakamura Y."/>
            <person name="Kawachi M."/>
        </authorList>
    </citation>
    <scope>NUCLEOTIDE SEQUENCE [LARGE SCALE GENOMIC DNA]</scope>
    <source>
        <strain evidence="23 24">NIES-37</strain>
    </source>
</reference>
<keyword evidence="4" id="KW-0597">Phosphoprotein</keyword>
<dbReference type="Gene3D" id="3.30.70.3290">
    <property type="match status" value="1"/>
</dbReference>
<dbReference type="CDD" id="cd00833">
    <property type="entry name" value="PKS"/>
    <property type="match status" value="1"/>
</dbReference>
<evidence type="ECO:0000256" key="14">
    <source>
        <dbReference type="ARBA" id="ARBA00052745"/>
    </source>
</evidence>
<accession>A0A1Z4N1H7</accession>
<dbReference type="GO" id="GO:0004315">
    <property type="term" value="F:3-oxoacyl-[acyl-carrier-protein] synthase activity"/>
    <property type="evidence" value="ECO:0007669"/>
    <property type="project" value="InterPro"/>
</dbReference>
<feature type="domain" description="Ketosynthase family 3 (KS3)" evidence="22">
    <location>
        <begin position="10"/>
        <end position="435"/>
    </location>
</feature>
<comment type="function">
    <text evidence="15">Part of the PpsABCDE complex involved in the biosynthesis of the lipid core common to phthiocerols and phenolphthiocerols by successive additions of malonyl-CoA or methylmalonyl-CoA extender units. PpsA can accept as substrate the activated forms of either icosanoyl (C20), docosanoyl (C22) or lignoceroyl (C24) groups from FadD26, or a (4-hydroxyphenyl)-C17 or (4-hydroxyphenyl)-C19 fatty acyl from FadD29. PpsA initiates the biosynthesis and extends its substrate using a malonyl-CoA extender unit. The PpsB and PpsC proteins add the second and third malonyl-CoA extender units. PpsD adds an (R)-methylmalonyl unit and PpsE adds a second (R)-methylmalonyl unit. The incorporation of the methylmalonyl units results in formation of two branched methyl groups in the elongated product.</text>
</comment>
<dbReference type="PANTHER" id="PTHR43775:SF51">
    <property type="entry name" value="INACTIVE PHENOLPHTHIOCEROL SYNTHESIS POLYKETIDE SYNTHASE TYPE I PKS1-RELATED"/>
    <property type="match status" value="1"/>
</dbReference>
<evidence type="ECO:0000313" key="24">
    <source>
        <dbReference type="Proteomes" id="UP000218785"/>
    </source>
</evidence>
<comment type="cofactor">
    <cofactor evidence="2">
        <name>pantetheine 4'-phosphate</name>
        <dbReference type="ChEBI" id="CHEBI:47942"/>
    </cofactor>
</comment>
<dbReference type="Pfam" id="PF02801">
    <property type="entry name" value="Ketoacyl-synt_C"/>
    <property type="match status" value="1"/>
</dbReference>
<dbReference type="Pfam" id="PF00550">
    <property type="entry name" value="PP-binding"/>
    <property type="match status" value="1"/>
</dbReference>
<dbReference type="Gene3D" id="3.40.47.10">
    <property type="match status" value="1"/>
</dbReference>
<keyword evidence="7" id="KW-0521">NADP</keyword>
<dbReference type="InterPro" id="IPR016035">
    <property type="entry name" value="Acyl_Trfase/lysoPLipase"/>
</dbReference>
<dbReference type="PROSITE" id="PS50075">
    <property type="entry name" value="CARRIER"/>
    <property type="match status" value="1"/>
</dbReference>
<evidence type="ECO:0000256" key="20">
    <source>
        <dbReference type="ARBA" id="ARBA00084020"/>
    </source>
</evidence>
<protein>
    <recommendedName>
        <fullName evidence="17">Phenolphthiocerol/phthiocerol polyketide synthase subunit E</fullName>
        <ecNumber evidence="16">2.3.1.292</ecNumber>
    </recommendedName>
    <alternativeName>
        <fullName evidence="19">(Phenol)carboxyphthiodiolenone synthase subunit E</fullName>
    </alternativeName>
    <alternativeName>
        <fullName evidence="20">Beta-ketoacyl-acyl-carrier-protein synthase I</fullName>
    </alternativeName>
    <alternativeName>
        <fullName evidence="18">Phthiocerol synthesis polyketide synthase type I PpsE</fullName>
    </alternativeName>
</protein>
<evidence type="ECO:0000256" key="13">
    <source>
        <dbReference type="ARBA" id="ARBA00052119"/>
    </source>
</evidence>
<dbReference type="InterPro" id="IPR013217">
    <property type="entry name" value="Methyltransf_12"/>
</dbReference>
<dbReference type="InterPro" id="IPR018201">
    <property type="entry name" value="Ketoacyl_synth_AS"/>
</dbReference>
<dbReference type="InterPro" id="IPR029063">
    <property type="entry name" value="SAM-dependent_MTases_sf"/>
</dbReference>
<evidence type="ECO:0000256" key="18">
    <source>
        <dbReference type="ARBA" id="ARBA00075053"/>
    </source>
</evidence>